<dbReference type="Proteomes" id="UP001430953">
    <property type="component" value="Unassembled WGS sequence"/>
</dbReference>
<dbReference type="AlphaFoldDB" id="A0AAW2F0I4"/>
<keyword evidence="3" id="KW-1185">Reference proteome</keyword>
<keyword evidence="1" id="KW-0812">Transmembrane</keyword>
<protein>
    <submittedName>
        <fullName evidence="2">Uncharacterized protein</fullName>
    </submittedName>
</protein>
<keyword evidence="1" id="KW-1133">Transmembrane helix</keyword>
<keyword evidence="1" id="KW-0472">Membrane</keyword>
<name>A0AAW2F0I4_9HYME</name>
<comment type="caution">
    <text evidence="2">The sequence shown here is derived from an EMBL/GenBank/DDBJ whole genome shotgun (WGS) entry which is preliminary data.</text>
</comment>
<evidence type="ECO:0000313" key="3">
    <source>
        <dbReference type="Proteomes" id="UP001430953"/>
    </source>
</evidence>
<sequence>MFLNKLTIGTFDVEARQTIMQFIFQILRKPLKISGLGLFYFGFKFLFECGNFIAMIVVFVIQSPPKYSYI</sequence>
<accession>A0AAW2F0I4</accession>
<reference evidence="2 3" key="1">
    <citation type="submission" date="2023-03" db="EMBL/GenBank/DDBJ databases">
        <title>High recombination rates correlate with genetic variation in Cardiocondyla obscurior ants.</title>
        <authorList>
            <person name="Errbii M."/>
        </authorList>
    </citation>
    <scope>NUCLEOTIDE SEQUENCE [LARGE SCALE GENOMIC DNA]</scope>
    <source>
        <strain evidence="2">Alpha-2009</strain>
        <tissue evidence="2">Whole body</tissue>
    </source>
</reference>
<gene>
    <name evidence="2" type="ORF">PUN28_015092</name>
</gene>
<feature type="transmembrane region" description="Helical" evidence="1">
    <location>
        <begin position="38"/>
        <end position="61"/>
    </location>
</feature>
<evidence type="ECO:0000256" key="1">
    <source>
        <dbReference type="SAM" id="Phobius"/>
    </source>
</evidence>
<organism evidence="2 3">
    <name type="scientific">Cardiocondyla obscurior</name>
    <dbReference type="NCBI Taxonomy" id="286306"/>
    <lineage>
        <taxon>Eukaryota</taxon>
        <taxon>Metazoa</taxon>
        <taxon>Ecdysozoa</taxon>
        <taxon>Arthropoda</taxon>
        <taxon>Hexapoda</taxon>
        <taxon>Insecta</taxon>
        <taxon>Pterygota</taxon>
        <taxon>Neoptera</taxon>
        <taxon>Endopterygota</taxon>
        <taxon>Hymenoptera</taxon>
        <taxon>Apocrita</taxon>
        <taxon>Aculeata</taxon>
        <taxon>Formicoidea</taxon>
        <taxon>Formicidae</taxon>
        <taxon>Myrmicinae</taxon>
        <taxon>Cardiocondyla</taxon>
    </lineage>
</organism>
<evidence type="ECO:0000313" key="2">
    <source>
        <dbReference type="EMBL" id="KAL0108319.1"/>
    </source>
</evidence>
<dbReference type="EMBL" id="JADYXP020000016">
    <property type="protein sequence ID" value="KAL0108319.1"/>
    <property type="molecule type" value="Genomic_DNA"/>
</dbReference>
<proteinExistence type="predicted"/>